<sequence>MGPPPRYVATRHAGGQHDTSAREWAQLGRRWGYASARDARSQRNTVAEAPAQGARSQLGETVDSREAAMRAALAMVGAR</sequence>
<gene>
    <name evidence="2" type="ORF">JY651_38835</name>
</gene>
<feature type="region of interest" description="Disordered" evidence="1">
    <location>
        <begin position="1"/>
        <end position="20"/>
    </location>
</feature>
<protein>
    <submittedName>
        <fullName evidence="2">Uncharacterized protein</fullName>
    </submittedName>
</protein>
<evidence type="ECO:0000313" key="2">
    <source>
        <dbReference type="EMBL" id="QSQ21106.1"/>
    </source>
</evidence>
<reference evidence="2 3" key="1">
    <citation type="submission" date="2021-02" db="EMBL/GenBank/DDBJ databases">
        <title>De Novo genome assembly of isolated myxobacteria.</title>
        <authorList>
            <person name="Stevens D.C."/>
        </authorList>
    </citation>
    <scope>NUCLEOTIDE SEQUENCE [LARGE SCALE GENOMIC DNA]</scope>
    <source>
        <strain evidence="3">SCPEA02</strain>
    </source>
</reference>
<name>A0ABX7NUP7_9BACT</name>
<proteinExistence type="predicted"/>
<evidence type="ECO:0000256" key="1">
    <source>
        <dbReference type="SAM" id="MobiDB-lite"/>
    </source>
</evidence>
<organism evidence="2 3">
    <name type="scientific">Pyxidicoccus parkwayensis</name>
    <dbReference type="NCBI Taxonomy" id="2813578"/>
    <lineage>
        <taxon>Bacteria</taxon>
        <taxon>Pseudomonadati</taxon>
        <taxon>Myxococcota</taxon>
        <taxon>Myxococcia</taxon>
        <taxon>Myxococcales</taxon>
        <taxon>Cystobacterineae</taxon>
        <taxon>Myxococcaceae</taxon>
        <taxon>Pyxidicoccus</taxon>
    </lineage>
</organism>
<feature type="region of interest" description="Disordered" evidence="1">
    <location>
        <begin position="35"/>
        <end position="62"/>
    </location>
</feature>
<dbReference type="Proteomes" id="UP000662747">
    <property type="component" value="Chromosome"/>
</dbReference>
<accession>A0ABX7NUP7</accession>
<dbReference type="RefSeq" id="WP_206722685.1">
    <property type="nucleotide sequence ID" value="NZ_CP071090.1"/>
</dbReference>
<evidence type="ECO:0000313" key="3">
    <source>
        <dbReference type="Proteomes" id="UP000662747"/>
    </source>
</evidence>
<keyword evidence="3" id="KW-1185">Reference proteome</keyword>
<dbReference type="EMBL" id="CP071090">
    <property type="protein sequence ID" value="QSQ21106.1"/>
    <property type="molecule type" value="Genomic_DNA"/>
</dbReference>